<name>A0A0V1BFY7_TRISP</name>
<dbReference type="AlphaFoldDB" id="A0A0V1BFY7"/>
<reference evidence="1 2" key="1">
    <citation type="submission" date="2015-01" db="EMBL/GenBank/DDBJ databases">
        <title>Evolution of Trichinella species and genotypes.</title>
        <authorList>
            <person name="Korhonen P.K."/>
            <person name="Edoardo P."/>
            <person name="Giuseppe L.R."/>
            <person name="Gasser R.B."/>
        </authorList>
    </citation>
    <scope>NUCLEOTIDE SEQUENCE [LARGE SCALE GENOMIC DNA]</scope>
    <source>
        <strain evidence="1">ISS3</strain>
    </source>
</reference>
<dbReference type="Proteomes" id="UP000054776">
    <property type="component" value="Unassembled WGS sequence"/>
</dbReference>
<accession>A0A0V1BFY7</accession>
<keyword evidence="2" id="KW-1185">Reference proteome</keyword>
<proteinExistence type="predicted"/>
<protein>
    <submittedName>
        <fullName evidence="1">Uncharacterized protein</fullName>
    </submittedName>
</protein>
<comment type="caution">
    <text evidence="1">The sequence shown here is derived from an EMBL/GenBank/DDBJ whole genome shotgun (WGS) entry which is preliminary data.</text>
</comment>
<dbReference type="EMBL" id="JYDH01000050">
    <property type="protein sequence ID" value="KRY35736.1"/>
    <property type="molecule type" value="Genomic_DNA"/>
</dbReference>
<organism evidence="1 2">
    <name type="scientific">Trichinella spiralis</name>
    <name type="common">Trichina worm</name>
    <dbReference type="NCBI Taxonomy" id="6334"/>
    <lineage>
        <taxon>Eukaryota</taxon>
        <taxon>Metazoa</taxon>
        <taxon>Ecdysozoa</taxon>
        <taxon>Nematoda</taxon>
        <taxon>Enoplea</taxon>
        <taxon>Dorylaimia</taxon>
        <taxon>Trichinellida</taxon>
        <taxon>Trichinellidae</taxon>
        <taxon>Trichinella</taxon>
    </lineage>
</organism>
<sequence>MLVTTKQIRNEMTMLNKAWTVHNVIYRIFRYRRVNAHITIYLNICVNTKWHVLNENKRWKCERHLLKKTDEEFYNK</sequence>
<evidence type="ECO:0000313" key="2">
    <source>
        <dbReference type="Proteomes" id="UP000054776"/>
    </source>
</evidence>
<evidence type="ECO:0000313" key="1">
    <source>
        <dbReference type="EMBL" id="KRY35736.1"/>
    </source>
</evidence>
<gene>
    <name evidence="1" type="ORF">T01_5366</name>
</gene>
<dbReference type="InParanoid" id="A0A0V1BFY7"/>